<reference evidence="1 2" key="1">
    <citation type="submission" date="2016-09" db="EMBL/GenBank/DDBJ databases">
        <authorList>
            <person name="Capua I."/>
            <person name="De Benedictis P."/>
            <person name="Joannis T."/>
            <person name="Lombin L.H."/>
            <person name="Cattoli G."/>
        </authorList>
    </citation>
    <scope>NUCLEOTIDE SEQUENCE [LARGE SCALE GENOMIC DNA]</scope>
    <source>
        <strain evidence="1 2">A7P-90m</strain>
    </source>
</reference>
<evidence type="ECO:0000313" key="1">
    <source>
        <dbReference type="EMBL" id="SDD38179.1"/>
    </source>
</evidence>
<keyword evidence="2" id="KW-1185">Reference proteome</keyword>
<organism evidence="1 2">
    <name type="scientific">Williamwhitmania taraxaci</name>
    <dbReference type="NCBI Taxonomy" id="1640674"/>
    <lineage>
        <taxon>Bacteria</taxon>
        <taxon>Pseudomonadati</taxon>
        <taxon>Bacteroidota</taxon>
        <taxon>Bacteroidia</taxon>
        <taxon>Bacteroidales</taxon>
        <taxon>Williamwhitmaniaceae</taxon>
        <taxon>Williamwhitmania</taxon>
    </lineage>
</organism>
<proteinExistence type="predicted"/>
<accession>A0A1G6UA67</accession>
<evidence type="ECO:0000313" key="2">
    <source>
        <dbReference type="Proteomes" id="UP000199452"/>
    </source>
</evidence>
<gene>
    <name evidence="1" type="ORF">SAMN05216323_11631</name>
</gene>
<name>A0A1G6UA67_9BACT</name>
<sequence length="176" mass="19932">MRKKAEIGLDFIVDKLTNSIENVVSGDSFPTEISIVTKADLKNTTNKNGWVFNWLDEYKQPERDVYKLTIVNNPNIIQGLLSVQIKTDHVYMHLIESAPFNKGKSKIYVGVPGNLVAFVCKLSFQRGHEGNLAFISKTQLIKHYEDTLGATHFGGRLMIIETQSALILIDKYFKNQ</sequence>
<protein>
    <submittedName>
        <fullName evidence="1">Uncharacterized protein</fullName>
    </submittedName>
</protein>
<dbReference type="OrthoDB" id="956078at2"/>
<dbReference type="RefSeq" id="WP_092441112.1">
    <property type="nucleotide sequence ID" value="NZ_FMYP01000163.1"/>
</dbReference>
<dbReference type="AlphaFoldDB" id="A0A1G6UA67"/>
<dbReference type="EMBL" id="FMYP01000163">
    <property type="protein sequence ID" value="SDD38179.1"/>
    <property type="molecule type" value="Genomic_DNA"/>
</dbReference>
<dbReference type="Proteomes" id="UP000199452">
    <property type="component" value="Unassembled WGS sequence"/>
</dbReference>